<organism evidence="4 5">
    <name type="scientific">Salix dunnii</name>
    <dbReference type="NCBI Taxonomy" id="1413687"/>
    <lineage>
        <taxon>Eukaryota</taxon>
        <taxon>Viridiplantae</taxon>
        <taxon>Streptophyta</taxon>
        <taxon>Embryophyta</taxon>
        <taxon>Tracheophyta</taxon>
        <taxon>Spermatophyta</taxon>
        <taxon>Magnoliopsida</taxon>
        <taxon>eudicotyledons</taxon>
        <taxon>Gunneridae</taxon>
        <taxon>Pentapetalae</taxon>
        <taxon>rosids</taxon>
        <taxon>fabids</taxon>
        <taxon>Malpighiales</taxon>
        <taxon>Salicaceae</taxon>
        <taxon>Saliceae</taxon>
        <taxon>Salix</taxon>
    </lineage>
</organism>
<keyword evidence="5" id="KW-1185">Reference proteome</keyword>
<keyword evidence="2" id="KW-0378">Hydrolase</keyword>
<dbReference type="OrthoDB" id="8062037at2759"/>
<dbReference type="AlphaFoldDB" id="A0A835MPB1"/>
<gene>
    <name evidence="4" type="ORF">SADUNF_Sadunf10G0076200</name>
</gene>
<dbReference type="InterPro" id="IPR017853">
    <property type="entry name" value="GH"/>
</dbReference>
<dbReference type="Pfam" id="PF16499">
    <property type="entry name" value="Melibiase_2"/>
    <property type="match status" value="1"/>
</dbReference>
<evidence type="ECO:0000256" key="2">
    <source>
        <dbReference type="ARBA" id="ARBA00022801"/>
    </source>
</evidence>
<dbReference type="GO" id="GO:0005975">
    <property type="term" value="P:carbohydrate metabolic process"/>
    <property type="evidence" value="ECO:0007669"/>
    <property type="project" value="InterPro"/>
</dbReference>
<name>A0A835MPB1_9ROSI</name>
<comment type="caution">
    <text evidence="4">The sequence shown here is derived from an EMBL/GenBank/DDBJ whole genome shotgun (WGS) entry which is preliminary data.</text>
</comment>
<evidence type="ECO:0000256" key="3">
    <source>
        <dbReference type="ARBA" id="ARBA00023295"/>
    </source>
</evidence>
<evidence type="ECO:0000256" key="1">
    <source>
        <dbReference type="ARBA" id="ARBA00009743"/>
    </source>
</evidence>
<dbReference type="InterPro" id="IPR002241">
    <property type="entry name" value="Glyco_hydro_27"/>
</dbReference>
<comment type="similarity">
    <text evidence="1">Belongs to the glycosyl hydrolase 27 family.</text>
</comment>
<reference evidence="4 5" key="1">
    <citation type="submission" date="2020-10" db="EMBL/GenBank/DDBJ databases">
        <title>Plant Genome Project.</title>
        <authorList>
            <person name="Zhang R.-G."/>
        </authorList>
    </citation>
    <scope>NUCLEOTIDE SEQUENCE [LARGE SCALE GENOMIC DNA]</scope>
    <source>
        <strain evidence="4">FAFU-HL-1</strain>
        <tissue evidence="4">Leaf</tissue>
    </source>
</reference>
<dbReference type="InterPro" id="IPR013785">
    <property type="entry name" value="Aldolase_TIM"/>
</dbReference>
<dbReference type="PANTHER" id="PTHR11452">
    <property type="entry name" value="ALPHA-GALACTOSIDASE/ALPHA-N-ACETYLGALACTOSAMINIDASE"/>
    <property type="match status" value="1"/>
</dbReference>
<protein>
    <submittedName>
        <fullName evidence="4">Uncharacterized protein</fullName>
    </submittedName>
</protein>
<dbReference type="GO" id="GO:0009505">
    <property type="term" value="C:plant-type cell wall"/>
    <property type="evidence" value="ECO:0007669"/>
    <property type="project" value="TreeGrafter"/>
</dbReference>
<dbReference type="Gene3D" id="3.20.20.70">
    <property type="entry name" value="Aldolase class I"/>
    <property type="match status" value="2"/>
</dbReference>
<dbReference type="EMBL" id="JADGMS010000010">
    <property type="protein sequence ID" value="KAF9673942.1"/>
    <property type="molecule type" value="Genomic_DNA"/>
</dbReference>
<proteinExistence type="inferred from homology"/>
<dbReference type="GO" id="GO:0004553">
    <property type="term" value="F:hydrolase activity, hydrolyzing O-glycosyl compounds"/>
    <property type="evidence" value="ECO:0007669"/>
    <property type="project" value="InterPro"/>
</dbReference>
<evidence type="ECO:0000313" key="4">
    <source>
        <dbReference type="EMBL" id="KAF9673942.1"/>
    </source>
</evidence>
<accession>A0A835MPB1</accession>
<evidence type="ECO:0000313" key="5">
    <source>
        <dbReference type="Proteomes" id="UP000657918"/>
    </source>
</evidence>
<dbReference type="Proteomes" id="UP000657918">
    <property type="component" value="Unassembled WGS sequence"/>
</dbReference>
<sequence>MGLQNQLYDVSSESIPLLLVALIANCVARLRSFLFSVLHSVGLQRLYQAHVMDDGLLGSVGSGLAGLIVLAEQRKLNRVFSYKYCCGGDSSNINDKGGSDCVVCLCTLRHGDQGNLVPKKPIFPSGMEALADYVHSKGLKVFKDEQGTIKHRPRYLLLCEWYINIPSNLRRAHIPEKIPYLLTLLTMDRNHNTLVCRGQNNPATWAAGIGNSWRTTGDIKDTRGSMTSRAYQNDERASYAGPGGWNDMLEVGNGGMSTEEYRSHFSIWALMKPRAINRFWIVNEAPLLLGCDIRSMDDETLELLSNIMNNSREKRNDLN</sequence>
<dbReference type="PANTHER" id="PTHR11452:SF37">
    <property type="entry name" value="ALPHA-GALACTOSIDASE"/>
    <property type="match status" value="1"/>
</dbReference>
<keyword evidence="3" id="KW-0326">Glycosidase</keyword>
<dbReference type="SUPFAM" id="SSF51445">
    <property type="entry name" value="(Trans)glycosidases"/>
    <property type="match status" value="1"/>
</dbReference>